<accession>A0A2U2IZI0</accession>
<feature type="compositionally biased region" description="Low complexity" evidence="1">
    <location>
        <begin position="62"/>
        <end position="76"/>
    </location>
</feature>
<gene>
    <name evidence="2" type="ORF">DF286_00340</name>
</gene>
<evidence type="ECO:0000313" key="2">
    <source>
        <dbReference type="EMBL" id="PWG01486.1"/>
    </source>
</evidence>
<organism evidence="2 3">
    <name type="scientific">Allosphingosinicella humi</name>
    <dbReference type="NCBI Taxonomy" id="2068657"/>
    <lineage>
        <taxon>Bacteria</taxon>
        <taxon>Pseudomonadati</taxon>
        <taxon>Pseudomonadota</taxon>
        <taxon>Alphaproteobacteria</taxon>
        <taxon>Sphingomonadales</taxon>
        <taxon>Sphingomonadaceae</taxon>
        <taxon>Allosphingosinicella</taxon>
    </lineage>
</organism>
<reference evidence="2 3" key="1">
    <citation type="submission" date="2018-05" db="EMBL/GenBank/DDBJ databases">
        <title>Genome of Sphingosinicella humi QZX222.</title>
        <authorList>
            <person name="Qiao Z."/>
            <person name="Wang G."/>
        </authorList>
    </citation>
    <scope>NUCLEOTIDE SEQUENCE [LARGE SCALE GENOMIC DNA]</scope>
    <source>
        <strain evidence="2 3">QZX222</strain>
    </source>
</reference>
<protein>
    <recommendedName>
        <fullName evidence="4">Lipoprotein</fullName>
    </recommendedName>
</protein>
<dbReference type="RefSeq" id="WP_109269626.1">
    <property type="nucleotide sequence ID" value="NZ_QFFF01000001.1"/>
</dbReference>
<dbReference type="AlphaFoldDB" id="A0A2U2IZI0"/>
<feature type="region of interest" description="Disordered" evidence="1">
    <location>
        <begin position="44"/>
        <end position="92"/>
    </location>
</feature>
<dbReference type="PROSITE" id="PS51257">
    <property type="entry name" value="PROKAR_LIPOPROTEIN"/>
    <property type="match status" value="1"/>
</dbReference>
<sequence>MKHAPYLIALIALAACGGDNRAENTADQLEEAAEQSTPAAEAVLENAADRIEAGVPNPDETAQQALNQAGNAQMGGSPPEVSQPVDDPGNGY</sequence>
<keyword evidence="3" id="KW-1185">Reference proteome</keyword>
<dbReference type="EMBL" id="QFFF01000001">
    <property type="protein sequence ID" value="PWG01486.1"/>
    <property type="molecule type" value="Genomic_DNA"/>
</dbReference>
<evidence type="ECO:0000256" key="1">
    <source>
        <dbReference type="SAM" id="MobiDB-lite"/>
    </source>
</evidence>
<name>A0A2U2IZI0_9SPHN</name>
<evidence type="ECO:0008006" key="4">
    <source>
        <dbReference type="Google" id="ProtNLM"/>
    </source>
</evidence>
<dbReference type="OrthoDB" id="7596805at2"/>
<dbReference type="Proteomes" id="UP000245916">
    <property type="component" value="Unassembled WGS sequence"/>
</dbReference>
<comment type="caution">
    <text evidence="2">The sequence shown here is derived from an EMBL/GenBank/DDBJ whole genome shotgun (WGS) entry which is preliminary data.</text>
</comment>
<evidence type="ECO:0000313" key="3">
    <source>
        <dbReference type="Proteomes" id="UP000245916"/>
    </source>
</evidence>
<proteinExistence type="predicted"/>